<reference evidence="2 3" key="1">
    <citation type="journal article" date="2017" name="Viruses">
        <title>Differentiation and structure in Sulfolobus islandicus rod-shaped virus populations.</title>
        <authorList>
            <person name="Bautista M.A."/>
            <person name="Black J.A."/>
            <person name="Youngblut N.D."/>
            <person name="Whitaker R.J."/>
        </authorList>
    </citation>
    <scope>NUCLEOTIDE SEQUENCE [LARGE SCALE GENOMIC DNA]</scope>
</reference>
<protein>
    <submittedName>
        <fullName evidence="2">Uncharacterized protein</fullName>
    </submittedName>
</protein>
<evidence type="ECO:0000313" key="2">
    <source>
        <dbReference type="EMBL" id="ARQ96356.1"/>
    </source>
</evidence>
<evidence type="ECO:0000256" key="1">
    <source>
        <dbReference type="SAM" id="Coils"/>
    </source>
</evidence>
<organism evidence="2 3">
    <name type="scientific">Sulfolobus islandicus rod-shaped virus 9</name>
    <dbReference type="NCBI Taxonomy" id="1983552"/>
    <lineage>
        <taxon>Viruses</taxon>
        <taxon>Adnaviria</taxon>
        <taxon>Zilligvirae</taxon>
        <taxon>Taleaviricota</taxon>
        <taxon>Tokiviricetes</taxon>
        <taxon>Ligamenvirales</taxon>
        <taxon>Rudiviridae</taxon>
        <taxon>Usarudivirus</taxon>
        <taxon>Usarudivirus aestus</taxon>
        <taxon>Usarudivirus SIRV9</taxon>
    </lineage>
</organism>
<accession>A0A1X9SJE8</accession>
<feature type="coiled-coil region" evidence="1">
    <location>
        <begin position="7"/>
        <end position="34"/>
    </location>
</feature>
<dbReference type="KEGG" id="vg:32878387"/>
<dbReference type="RefSeq" id="YP_009362560.1">
    <property type="nucleotide sequence ID" value="NC_034620.1"/>
</dbReference>
<dbReference type="EMBL" id="KY744228">
    <property type="protein sequence ID" value="ARQ96356.1"/>
    <property type="molecule type" value="Genomic_DNA"/>
</dbReference>
<dbReference type="Proteomes" id="UP000202761">
    <property type="component" value="Segment"/>
</dbReference>
<keyword evidence="1" id="KW-0175">Coiled coil</keyword>
<sequence length="150" mass="17921">MSENNLINEIINSLEVLKQQIDEIKTKLISTNHDKDIENVFEKLRKIADDHLINAIIFVSNSEVKYIAIRSDSTGYKTLVILNNKAYYFYEYSIIKGRLQLRYFKEYDIPEDIIKILEKLPESNIDYAEPRYFKLYYILKKHYSIDLIKE</sequence>
<dbReference type="GeneID" id="32878387"/>
<name>A0A1X9SJE8_9VIRU</name>
<keyword evidence="3" id="KW-1185">Reference proteome</keyword>
<evidence type="ECO:0000313" key="3">
    <source>
        <dbReference type="Proteomes" id="UP000202761"/>
    </source>
</evidence>
<dbReference type="OrthoDB" id="11789at10239"/>
<proteinExistence type="predicted"/>